<sequence length="792" mass="90317">IRHKMEDTENGVVQALVKQKVEDMLTDVLKDDLNTVLSPDDGEIEPGEVPSIEGISDKVVNVLDDILKPDIGQDAFQKELEDSATNEVENPLKNKKSSKSTKNPPKRKLSTRKSKTPSKTAKIEEPREKVEILNIDTNHVAEKSALKSEKSAPKSKIIKTTTSETPLVLPNPDNSLKSNKFMKQSKSELKSVTKPSKSSNRHSHKEPTKSDSKSESKLKSTYKPSKESQILSSAIEVKINKPDAIKKSKSSTKKEKDSSKKDKKLESKISGESDIIIQKEMLEKKVKELEKKVSKPLLNDMDKPKSKDKSSKSSEKKHVHSEGKDSKRRIKDSKIKNEKKEEYVKVKEKVLSDYVQHMKVVDEIDGGKHSDHESNFSHASSFSQSFSNSRSNSFSDSFSCSFSGSISMSSFTGSNSSLDSIGKISSDKKSRKRIKDSEEDNVQAHKSFIDSMLKGARYFIIKSNNHENVTLSKAKGVWSTPPANERKLNDAYRHSTNVILIFSVKESGRFQGFARLASESNHNQPAIPWVLPQGFDRKILSGTFKVDWLNRREVAFSHCLNLRNPWNENKEVKICRDGQEVEPSVGEVLCRMFEDDFTIDLSRIARHLKQKKSSSDTNHNREHSDPPRFRGSSRGGWRGGFQGNIRSENSSRDRRSSFFRRSPTGFRGRGKFETDRDRSYYKYDRYTRENSRSRSYDARRSARDSRDRRHRDKVKEFLKNDRSKFGVRKETLLNGSYSDYVREFQRHKQMRGVDSSSYAHTSNYPVSSGRPAQYDPTRVAAEEFLRHASHRR</sequence>
<protein>
    <submittedName>
        <fullName evidence="3">YTH domain-containing protein 1</fullName>
    </submittedName>
</protein>
<feature type="compositionally biased region" description="Polar residues" evidence="1">
    <location>
        <begin position="754"/>
        <end position="766"/>
    </location>
</feature>
<feature type="region of interest" description="Disordered" evidence="1">
    <location>
        <begin position="292"/>
        <end position="342"/>
    </location>
</feature>
<feature type="compositionally biased region" description="Basic residues" evidence="1">
    <location>
        <begin position="93"/>
        <end position="116"/>
    </location>
</feature>
<feature type="region of interest" description="Disordered" evidence="1">
    <location>
        <begin position="688"/>
        <end position="711"/>
    </location>
</feature>
<feature type="compositionally biased region" description="Basic and acidic residues" evidence="1">
    <location>
        <begin position="121"/>
        <end position="131"/>
    </location>
</feature>
<dbReference type="Pfam" id="PF04146">
    <property type="entry name" value="YTH"/>
    <property type="match status" value="1"/>
</dbReference>
<dbReference type="PANTHER" id="PTHR12357:SF3">
    <property type="entry name" value="YTH DOMAIN-CONTAINING PROTEIN 1"/>
    <property type="match status" value="1"/>
</dbReference>
<dbReference type="GO" id="GO:0005654">
    <property type="term" value="C:nucleoplasm"/>
    <property type="evidence" value="ECO:0007669"/>
    <property type="project" value="TreeGrafter"/>
</dbReference>
<reference evidence="3" key="1">
    <citation type="journal article" date="2013" name="Genome Biol. Evol.">
        <title>Punctuated emergences of genetic and phenotypic innovations in eumetazoan, bilaterian, euteleostome, and hominidae ancestors.</title>
        <authorList>
            <person name="Wenger Y."/>
            <person name="Galliot B."/>
        </authorList>
    </citation>
    <scope>NUCLEOTIDE SEQUENCE</scope>
    <source>
        <tissue evidence="3">Whole animals</tissue>
    </source>
</reference>
<dbReference type="CDD" id="cd21134">
    <property type="entry name" value="YTH"/>
    <property type="match status" value="1"/>
</dbReference>
<feature type="compositionally biased region" description="Basic and acidic residues" evidence="1">
    <location>
        <begin position="618"/>
        <end position="628"/>
    </location>
</feature>
<feature type="compositionally biased region" description="Polar residues" evidence="1">
    <location>
        <begin position="172"/>
        <end position="184"/>
    </location>
</feature>
<dbReference type="EMBL" id="HAAD01001723">
    <property type="protein sequence ID" value="CDG67955.1"/>
    <property type="molecule type" value="mRNA"/>
</dbReference>
<gene>
    <name evidence="3" type="primary">YTHDC1</name>
</gene>
<evidence type="ECO:0000313" key="3">
    <source>
        <dbReference type="EMBL" id="CDG67955.1"/>
    </source>
</evidence>
<feature type="compositionally biased region" description="Low complexity" evidence="1">
    <location>
        <begin position="410"/>
        <end position="424"/>
    </location>
</feature>
<dbReference type="Gene3D" id="3.10.590.10">
    <property type="entry name" value="ph1033 like domains"/>
    <property type="match status" value="1"/>
</dbReference>
<dbReference type="GO" id="GO:0003729">
    <property type="term" value="F:mRNA binding"/>
    <property type="evidence" value="ECO:0007669"/>
    <property type="project" value="TreeGrafter"/>
</dbReference>
<dbReference type="InterPro" id="IPR045168">
    <property type="entry name" value="YTH_prot"/>
</dbReference>
<feature type="compositionally biased region" description="Basic and acidic residues" evidence="1">
    <location>
        <begin position="332"/>
        <end position="342"/>
    </location>
</feature>
<feature type="domain" description="YTH" evidence="2">
    <location>
        <begin position="456"/>
        <end position="593"/>
    </location>
</feature>
<evidence type="ECO:0000256" key="1">
    <source>
        <dbReference type="SAM" id="MobiDB-lite"/>
    </source>
</evidence>
<dbReference type="GO" id="GO:0000381">
    <property type="term" value="P:regulation of alternative mRNA splicing, via spliceosome"/>
    <property type="evidence" value="ECO:0007669"/>
    <property type="project" value="TreeGrafter"/>
</dbReference>
<dbReference type="OrthoDB" id="5842105at2759"/>
<accession>T2M7P7</accession>
<feature type="region of interest" description="Disordered" evidence="1">
    <location>
        <begin position="749"/>
        <end position="775"/>
    </location>
</feature>
<feature type="region of interest" description="Disordered" evidence="1">
    <location>
        <begin position="608"/>
        <end position="672"/>
    </location>
</feature>
<dbReference type="PANTHER" id="PTHR12357">
    <property type="entry name" value="YTH YT521-B HOMOLOGY DOMAIN-CONTAINING"/>
    <property type="match status" value="1"/>
</dbReference>
<dbReference type="AlphaFoldDB" id="T2M7P7"/>
<feature type="compositionally biased region" description="Basic and acidic residues" evidence="1">
    <location>
        <begin position="238"/>
        <end position="271"/>
    </location>
</feature>
<dbReference type="GO" id="GO:1990247">
    <property type="term" value="F:N6-methyladenosine-containing RNA reader activity"/>
    <property type="evidence" value="ECO:0007669"/>
    <property type="project" value="TreeGrafter"/>
</dbReference>
<proteinExistence type="evidence at transcript level"/>
<feature type="compositionally biased region" description="Basic and acidic residues" evidence="1">
    <location>
        <begin position="139"/>
        <end position="152"/>
    </location>
</feature>
<feature type="compositionally biased region" description="Gly residues" evidence="1">
    <location>
        <begin position="633"/>
        <end position="642"/>
    </location>
</feature>
<name>T2M7P7_HYDVU</name>
<evidence type="ECO:0000259" key="2">
    <source>
        <dbReference type="PROSITE" id="PS50882"/>
    </source>
</evidence>
<feature type="non-terminal residue" evidence="3">
    <location>
        <position position="1"/>
    </location>
</feature>
<feature type="compositionally biased region" description="Basic and acidic residues" evidence="1">
    <location>
        <begin position="205"/>
        <end position="218"/>
    </location>
</feature>
<organism evidence="3">
    <name type="scientific">Hydra vulgaris</name>
    <name type="common">Hydra</name>
    <name type="synonym">Hydra attenuata</name>
    <dbReference type="NCBI Taxonomy" id="6087"/>
    <lineage>
        <taxon>Eukaryota</taxon>
        <taxon>Metazoa</taxon>
        <taxon>Cnidaria</taxon>
        <taxon>Hydrozoa</taxon>
        <taxon>Hydroidolina</taxon>
        <taxon>Anthoathecata</taxon>
        <taxon>Aplanulata</taxon>
        <taxon>Hydridae</taxon>
        <taxon>Hydra</taxon>
    </lineage>
</organism>
<dbReference type="PROSITE" id="PS50882">
    <property type="entry name" value="YTH"/>
    <property type="match status" value="1"/>
</dbReference>
<feature type="compositionally biased region" description="Low complexity" evidence="1">
    <location>
        <begin position="154"/>
        <end position="163"/>
    </location>
</feature>
<dbReference type="GO" id="GO:0000398">
    <property type="term" value="P:mRNA splicing, via spliceosome"/>
    <property type="evidence" value="ECO:0007669"/>
    <property type="project" value="TreeGrafter"/>
</dbReference>
<feature type="region of interest" description="Disordered" evidence="1">
    <location>
        <begin position="81"/>
        <end position="277"/>
    </location>
</feature>
<dbReference type="InterPro" id="IPR007275">
    <property type="entry name" value="YTH_domain"/>
</dbReference>
<feature type="region of interest" description="Disordered" evidence="1">
    <location>
        <begin position="410"/>
        <end position="441"/>
    </location>
</feature>
<feature type="compositionally biased region" description="Basic and acidic residues" evidence="1">
    <location>
        <begin position="300"/>
        <end position="325"/>
    </location>
</feature>